<organism evidence="1 2">
    <name type="scientific">Azospirillum baldaniorum</name>
    <dbReference type="NCBI Taxonomy" id="1064539"/>
    <lineage>
        <taxon>Bacteria</taxon>
        <taxon>Pseudomonadati</taxon>
        <taxon>Pseudomonadota</taxon>
        <taxon>Alphaproteobacteria</taxon>
        <taxon>Rhodospirillales</taxon>
        <taxon>Azospirillaceae</taxon>
        <taxon>Azospirillum</taxon>
    </lineage>
</organism>
<protein>
    <submittedName>
        <fullName evidence="1">Uncharacterized protein</fullName>
    </submittedName>
</protein>
<reference evidence="1 2" key="1">
    <citation type="journal article" date="2011" name="PLoS Genet.">
        <title>Azospirillum genomes reveal transition of bacteria from aquatic to terrestrial environments.</title>
        <authorList>
            <person name="Wisniewski-Dye F."/>
            <person name="Borziak K."/>
            <person name="Khalsa-Moyers G."/>
            <person name="Alexandre G."/>
            <person name="Sukharnikov L.O."/>
            <person name="Wuichet K."/>
            <person name="Hurst G.B."/>
            <person name="McDonald W.H."/>
            <person name="Robertson J.S."/>
            <person name="Barbe V."/>
            <person name="Calteau A."/>
            <person name="Rouy Z."/>
            <person name="Mangenot S."/>
            <person name="Prigent-Combaret C."/>
            <person name="Normand P."/>
            <person name="Boyer M."/>
            <person name="Siguier P."/>
            <person name="Dessaux Y."/>
            <person name="Elmerich C."/>
            <person name="Condemine G."/>
            <person name="Krishnen G."/>
            <person name="Kennedy I."/>
            <person name="Paterson A.H."/>
            <person name="Gonzalez V."/>
            <person name="Mavingui P."/>
            <person name="Zhulin I.B."/>
        </authorList>
    </citation>
    <scope>NUCLEOTIDE SEQUENCE [LARGE SCALE GENOMIC DNA]</scope>
    <source>
        <strain evidence="1 2">Sp245</strain>
    </source>
</reference>
<dbReference type="Proteomes" id="UP000007319">
    <property type="component" value="Plasmid AZOBR_p1"/>
</dbReference>
<keyword evidence="1" id="KW-0614">Plasmid</keyword>
<sequence>MICTYPSRLLWRLGSQSLGMRTAEPHMGGLIQQS</sequence>
<dbReference type="AlphaFoldDB" id="A0A9P1NP01"/>
<evidence type="ECO:0000313" key="2">
    <source>
        <dbReference type="Proteomes" id="UP000007319"/>
    </source>
</evidence>
<geneLocation type="plasmid" evidence="1 2">
    <name>AZOBR_p1</name>
</geneLocation>
<dbReference type="EMBL" id="HE577328">
    <property type="protein sequence ID" value="CCD00293.1"/>
    <property type="molecule type" value="Genomic_DNA"/>
</dbReference>
<dbReference type="KEGG" id="abs:AZOBR_p170049"/>
<accession>A0A9P1NP01</accession>
<keyword evidence="2" id="KW-1185">Reference proteome</keyword>
<name>A0A9P1NP01_9PROT</name>
<evidence type="ECO:0000313" key="1">
    <source>
        <dbReference type="EMBL" id="CCD00293.1"/>
    </source>
</evidence>
<gene>
    <name evidence="1" type="ORF">AZOBR_p170049</name>
</gene>
<proteinExistence type="predicted"/>